<comment type="caution">
    <text evidence="1">The sequence shown here is derived from an EMBL/GenBank/DDBJ whole genome shotgun (WGS) entry which is preliminary data.</text>
</comment>
<organism evidence="1 2">
    <name type="scientific">Brachionus plicatilis</name>
    <name type="common">Marine rotifer</name>
    <name type="synonym">Brachionus muelleri</name>
    <dbReference type="NCBI Taxonomy" id="10195"/>
    <lineage>
        <taxon>Eukaryota</taxon>
        <taxon>Metazoa</taxon>
        <taxon>Spiralia</taxon>
        <taxon>Gnathifera</taxon>
        <taxon>Rotifera</taxon>
        <taxon>Eurotatoria</taxon>
        <taxon>Monogononta</taxon>
        <taxon>Pseudotrocha</taxon>
        <taxon>Ploima</taxon>
        <taxon>Brachionidae</taxon>
        <taxon>Brachionus</taxon>
    </lineage>
</organism>
<keyword evidence="2" id="KW-1185">Reference proteome</keyword>
<accession>A0A3M7QDY7</accession>
<evidence type="ECO:0000313" key="2">
    <source>
        <dbReference type="Proteomes" id="UP000276133"/>
    </source>
</evidence>
<dbReference type="Proteomes" id="UP000276133">
    <property type="component" value="Unassembled WGS sequence"/>
</dbReference>
<reference evidence="1 2" key="1">
    <citation type="journal article" date="2018" name="Sci. Rep.">
        <title>Genomic signatures of local adaptation to the degree of environmental predictability in rotifers.</title>
        <authorList>
            <person name="Franch-Gras L."/>
            <person name="Hahn C."/>
            <person name="Garcia-Roger E.M."/>
            <person name="Carmona M.J."/>
            <person name="Serra M."/>
            <person name="Gomez A."/>
        </authorList>
    </citation>
    <scope>NUCLEOTIDE SEQUENCE [LARGE SCALE GENOMIC DNA]</scope>
    <source>
        <strain evidence="1">HYR1</strain>
    </source>
</reference>
<dbReference type="EMBL" id="REGN01006433">
    <property type="protein sequence ID" value="RNA09600.1"/>
    <property type="molecule type" value="Genomic_DNA"/>
</dbReference>
<gene>
    <name evidence="1" type="ORF">BpHYR1_007131</name>
</gene>
<sequence>MIKPTLKKAIIYYLSSALGSLDTFVLEFSVYLLDEEEGSSLVGKIYPNSKSFLIGKTNSIDEHK</sequence>
<name>A0A3M7QDY7_BRAPC</name>
<dbReference type="AlphaFoldDB" id="A0A3M7QDY7"/>
<evidence type="ECO:0000313" key="1">
    <source>
        <dbReference type="EMBL" id="RNA09600.1"/>
    </source>
</evidence>
<proteinExistence type="predicted"/>
<protein>
    <submittedName>
        <fullName evidence="1">Uncharacterized protein</fullName>
    </submittedName>
</protein>